<evidence type="ECO:0000313" key="3">
    <source>
        <dbReference type="EMBL" id="ELT95626.1"/>
    </source>
</evidence>
<feature type="transmembrane region" description="Helical" evidence="2">
    <location>
        <begin position="149"/>
        <end position="167"/>
    </location>
</feature>
<keyword evidence="2" id="KW-0472">Membrane</keyword>
<evidence type="ECO:0000313" key="5">
    <source>
        <dbReference type="Proteomes" id="UP000014760"/>
    </source>
</evidence>
<protein>
    <submittedName>
        <fullName evidence="3 4">Uncharacterized protein</fullName>
    </submittedName>
</protein>
<reference evidence="3 5" key="2">
    <citation type="journal article" date="2013" name="Nature">
        <title>Insights into bilaterian evolution from three spiralian genomes.</title>
        <authorList>
            <person name="Simakov O."/>
            <person name="Marletaz F."/>
            <person name="Cho S.J."/>
            <person name="Edsinger-Gonzales E."/>
            <person name="Havlak P."/>
            <person name="Hellsten U."/>
            <person name="Kuo D.H."/>
            <person name="Larsson T."/>
            <person name="Lv J."/>
            <person name="Arendt D."/>
            <person name="Savage R."/>
            <person name="Osoegawa K."/>
            <person name="de Jong P."/>
            <person name="Grimwood J."/>
            <person name="Chapman J.A."/>
            <person name="Shapiro H."/>
            <person name="Aerts A."/>
            <person name="Otillar R.P."/>
            <person name="Terry A.Y."/>
            <person name="Boore J.L."/>
            <person name="Grigoriev I.V."/>
            <person name="Lindberg D.R."/>
            <person name="Seaver E.C."/>
            <person name="Weisblat D.A."/>
            <person name="Putnam N.H."/>
            <person name="Rokhsar D.S."/>
        </authorList>
    </citation>
    <scope>NUCLEOTIDE SEQUENCE</scope>
    <source>
        <strain evidence="3 5">I ESC-2004</strain>
    </source>
</reference>
<feature type="compositionally biased region" description="Basic and acidic residues" evidence="1">
    <location>
        <begin position="11"/>
        <end position="20"/>
    </location>
</feature>
<evidence type="ECO:0000256" key="2">
    <source>
        <dbReference type="SAM" id="Phobius"/>
    </source>
</evidence>
<accession>R7TVY6</accession>
<sequence>MAKGRKKKSRGGSDRDVSGGIVKSEERKWVTLTLGDRVIKAPPFGPVKTKQWSGHVKPVKKAYKSRAHKNKIDNAALKGEKYWTVFAREYVAPINTSQYRERDKIHPLSQYNKPTLKSARTASTVTSSDWSNCSSLPLLRIALDKERQYFTNILIFVVGIIVESPLASRKDHTTDDAKTRPGSE</sequence>
<reference evidence="4" key="3">
    <citation type="submission" date="2015-06" db="UniProtKB">
        <authorList>
            <consortium name="EnsemblMetazoa"/>
        </authorList>
    </citation>
    <scope>IDENTIFICATION</scope>
</reference>
<reference evidence="5" key="1">
    <citation type="submission" date="2012-12" db="EMBL/GenBank/DDBJ databases">
        <authorList>
            <person name="Hellsten U."/>
            <person name="Grimwood J."/>
            <person name="Chapman J.A."/>
            <person name="Shapiro H."/>
            <person name="Aerts A."/>
            <person name="Otillar R.P."/>
            <person name="Terry A.Y."/>
            <person name="Boore J.L."/>
            <person name="Simakov O."/>
            <person name="Marletaz F."/>
            <person name="Cho S.-J."/>
            <person name="Edsinger-Gonzales E."/>
            <person name="Havlak P."/>
            <person name="Kuo D.-H."/>
            <person name="Larsson T."/>
            <person name="Lv J."/>
            <person name="Arendt D."/>
            <person name="Savage R."/>
            <person name="Osoegawa K."/>
            <person name="de Jong P."/>
            <person name="Lindberg D.R."/>
            <person name="Seaver E.C."/>
            <person name="Weisblat D.A."/>
            <person name="Putnam N.H."/>
            <person name="Grigoriev I.V."/>
            <person name="Rokhsar D.S."/>
        </authorList>
    </citation>
    <scope>NUCLEOTIDE SEQUENCE</scope>
    <source>
        <strain evidence="5">I ESC-2004</strain>
    </source>
</reference>
<dbReference type="HOGENOM" id="CLU_1469581_0_0_1"/>
<keyword evidence="5" id="KW-1185">Reference proteome</keyword>
<dbReference type="EMBL" id="AMQN01011721">
    <property type="status" value="NOT_ANNOTATED_CDS"/>
    <property type="molecule type" value="Genomic_DNA"/>
</dbReference>
<evidence type="ECO:0000256" key="1">
    <source>
        <dbReference type="SAM" id="MobiDB-lite"/>
    </source>
</evidence>
<dbReference type="Proteomes" id="UP000014760">
    <property type="component" value="Unassembled WGS sequence"/>
</dbReference>
<dbReference type="EMBL" id="KB309055">
    <property type="protein sequence ID" value="ELT95626.1"/>
    <property type="molecule type" value="Genomic_DNA"/>
</dbReference>
<dbReference type="AlphaFoldDB" id="R7TVY6"/>
<gene>
    <name evidence="3" type="ORF">CAPTEDRAFT_213326</name>
</gene>
<feature type="region of interest" description="Disordered" evidence="1">
    <location>
        <begin position="1"/>
        <end position="20"/>
    </location>
</feature>
<keyword evidence="2" id="KW-1133">Transmembrane helix</keyword>
<feature type="compositionally biased region" description="Basic residues" evidence="1">
    <location>
        <begin position="1"/>
        <end position="10"/>
    </location>
</feature>
<proteinExistence type="predicted"/>
<dbReference type="EnsemblMetazoa" id="CapteT213326">
    <property type="protein sequence ID" value="CapteP213326"/>
    <property type="gene ID" value="CapteG213326"/>
</dbReference>
<organism evidence="3">
    <name type="scientific">Capitella teleta</name>
    <name type="common">Polychaete worm</name>
    <dbReference type="NCBI Taxonomy" id="283909"/>
    <lineage>
        <taxon>Eukaryota</taxon>
        <taxon>Metazoa</taxon>
        <taxon>Spiralia</taxon>
        <taxon>Lophotrochozoa</taxon>
        <taxon>Annelida</taxon>
        <taxon>Polychaeta</taxon>
        <taxon>Sedentaria</taxon>
        <taxon>Scolecida</taxon>
        <taxon>Capitellidae</taxon>
        <taxon>Capitella</taxon>
    </lineage>
</organism>
<keyword evidence="2" id="KW-0812">Transmembrane</keyword>
<name>R7TVY6_CAPTE</name>
<evidence type="ECO:0000313" key="4">
    <source>
        <dbReference type="EnsemblMetazoa" id="CapteP213326"/>
    </source>
</evidence>